<proteinExistence type="predicted"/>
<evidence type="ECO:0008006" key="2">
    <source>
        <dbReference type="Google" id="ProtNLM"/>
    </source>
</evidence>
<gene>
    <name evidence="1" type="ORF">ENV30_01510</name>
</gene>
<reference evidence="1" key="1">
    <citation type="journal article" date="2020" name="mSystems">
        <title>Genome- and Community-Level Interaction Insights into Carbon Utilization and Element Cycling Functions of Hydrothermarchaeota in Hydrothermal Sediment.</title>
        <authorList>
            <person name="Zhou Z."/>
            <person name="Liu Y."/>
            <person name="Xu W."/>
            <person name="Pan J."/>
            <person name="Luo Z.H."/>
            <person name="Li M."/>
        </authorList>
    </citation>
    <scope>NUCLEOTIDE SEQUENCE [LARGE SCALE GENOMIC DNA]</scope>
    <source>
        <strain evidence="1">SpSt-747</strain>
    </source>
</reference>
<protein>
    <recommendedName>
        <fullName evidence="2">NurA domain-containing protein</fullName>
    </recommendedName>
</protein>
<dbReference type="EMBL" id="DTFV01000028">
    <property type="protein sequence ID" value="HGI29979.1"/>
    <property type="molecule type" value="Genomic_DNA"/>
</dbReference>
<organism evidence="1">
    <name type="scientific">Candidatus Caldatribacterium californiense</name>
    <dbReference type="NCBI Taxonomy" id="1454726"/>
    <lineage>
        <taxon>Bacteria</taxon>
        <taxon>Pseudomonadati</taxon>
        <taxon>Atribacterota</taxon>
        <taxon>Atribacteria</taxon>
        <taxon>Atribacterales</taxon>
        <taxon>Candidatus Caldatribacteriaceae</taxon>
        <taxon>Candidatus Caldatribacterium</taxon>
    </lineage>
</organism>
<accession>A0A7V3YF68</accession>
<dbReference type="InterPro" id="IPR012337">
    <property type="entry name" value="RNaseH-like_sf"/>
</dbReference>
<evidence type="ECO:0000313" key="1">
    <source>
        <dbReference type="EMBL" id="HGI29979.1"/>
    </source>
</evidence>
<name>A0A7V3YF68_9BACT</name>
<comment type="caution">
    <text evidence="1">The sequence shown here is derived from an EMBL/GenBank/DDBJ whole genome shotgun (WGS) entry which is preliminary data.</text>
</comment>
<sequence>MEERKHRDIGALLRGGFAQVDHWYMEDEAFFHREVGEDIPLAPRDLWESEEWREFPEDLSFPGFDRVCFVDGKARIHVRILYRTSVLLLAEVAASWVQWERGKGLSFGFSPSSPPSFARVLGAGEELALRAVVEHPEIDLGMGMVFRLEETRRGARIFADAEVARQAILNVMQRLEREEVRRLLDRRIPVVKDGTIHLIDPPTFIPGVGPCGLVKGVEELRLPREWLESLLRLPRGRRTPAVVGFLRQDRTDVLRVFSYVRLVEDPAFPWKGLVRLEVVVPGEQFPVLRSDITRLFDGLAQVLPELTGDYPWRRLPENLFPIIALEERLRQHFAPSGFVQELVQQVLWEKNPSSVWERLEE</sequence>
<dbReference type="SUPFAM" id="SSF53098">
    <property type="entry name" value="Ribonuclease H-like"/>
    <property type="match status" value="1"/>
</dbReference>
<dbReference type="AlphaFoldDB" id="A0A7V3YF68"/>